<comment type="caution">
    <text evidence="6">The sequence shown here is derived from an EMBL/GenBank/DDBJ whole genome shotgun (WGS) entry which is preliminary data.</text>
</comment>
<dbReference type="InterPro" id="IPR006059">
    <property type="entry name" value="SBP"/>
</dbReference>
<accession>A0ABV2JAT6</accession>
<evidence type="ECO:0000313" key="7">
    <source>
        <dbReference type="Proteomes" id="UP001549162"/>
    </source>
</evidence>
<dbReference type="EMBL" id="JBEPMA010000010">
    <property type="protein sequence ID" value="MET3617923.1"/>
    <property type="molecule type" value="Genomic_DNA"/>
</dbReference>
<keyword evidence="7" id="KW-1185">Reference proteome</keyword>
<comment type="similarity">
    <text evidence="2">Belongs to the bacterial solute-binding protein 1 family.</text>
</comment>
<feature type="chain" id="PRO_5046632368" evidence="5">
    <location>
        <begin position="20"/>
        <end position="444"/>
    </location>
</feature>
<evidence type="ECO:0000256" key="2">
    <source>
        <dbReference type="ARBA" id="ARBA00008520"/>
    </source>
</evidence>
<dbReference type="CDD" id="cd14748">
    <property type="entry name" value="PBP2_UgpB"/>
    <property type="match status" value="1"/>
</dbReference>
<dbReference type="Pfam" id="PF13416">
    <property type="entry name" value="SBP_bac_8"/>
    <property type="match status" value="1"/>
</dbReference>
<comment type="subcellular location">
    <subcellularLocation>
        <location evidence="1">Cell envelope</location>
    </subcellularLocation>
</comment>
<evidence type="ECO:0000256" key="1">
    <source>
        <dbReference type="ARBA" id="ARBA00004196"/>
    </source>
</evidence>
<dbReference type="SUPFAM" id="SSF53850">
    <property type="entry name" value="Periplasmic binding protein-like II"/>
    <property type="match status" value="1"/>
</dbReference>
<proteinExistence type="inferred from homology"/>
<keyword evidence="3" id="KW-0813">Transport</keyword>
<evidence type="ECO:0000256" key="3">
    <source>
        <dbReference type="ARBA" id="ARBA00022448"/>
    </source>
</evidence>
<keyword evidence="4 5" id="KW-0732">Signal</keyword>
<feature type="signal peptide" evidence="5">
    <location>
        <begin position="1"/>
        <end position="19"/>
    </location>
</feature>
<dbReference type="PROSITE" id="PS51257">
    <property type="entry name" value="PROKAR_LIPOPROTEIN"/>
    <property type="match status" value="1"/>
</dbReference>
<evidence type="ECO:0000256" key="5">
    <source>
        <dbReference type="SAM" id="SignalP"/>
    </source>
</evidence>
<sequence length="444" mass="49300">MKKKIILIITLVFAMLFTACVKGNSKGNEETAAAEKDGKTVITFWHSMGGVNGKALDKLVKRYNESQDKYFVKAEFQGEYDDALTKLRASSAGKEVGADIVQVFELGARFMIDSGLIVPVQEYIDKDNFDITKIEPNLAAYYTIDGKLNSMPFNSSTPLLYYNKDIFEKAGIAEAPKSLEEMMDIADDLKEKGGVEMPISMSIYGWWVDQLMSKQELPVFDNGNGREKNPTKVVFDENGGMENILSMWKDLADKGVAPNVGKQGGQPEFISGTSAMTFASTASLKQILNEVGDSFEVGTAYFPSVYKTDKGMVSIGGASIYMIDTDDDKRKDASWDFIKFLVSPESQAYWNAETGYFPINVDAHNEEVFKENIKKFPQFETAIDQLHDSSPESQGGLATVYQETRQIEEKYVEEVLNGNKTPQEAAKAIAKEVNDALNNYNSSN</sequence>
<dbReference type="RefSeq" id="WP_354368808.1">
    <property type="nucleotide sequence ID" value="NZ_JBEPMA010000010.1"/>
</dbReference>
<evidence type="ECO:0000313" key="6">
    <source>
        <dbReference type="EMBL" id="MET3617923.1"/>
    </source>
</evidence>
<dbReference type="InterPro" id="IPR050490">
    <property type="entry name" value="Bact_solute-bd_prot1"/>
</dbReference>
<protein>
    <submittedName>
        <fullName evidence="6">Sn-glycerol 3-phosphate transport system substrate-binding protein</fullName>
    </submittedName>
</protein>
<name>A0ABV2JAT6_9FIRM</name>
<dbReference type="PANTHER" id="PTHR43649">
    <property type="entry name" value="ARABINOSE-BINDING PROTEIN-RELATED"/>
    <property type="match status" value="1"/>
</dbReference>
<dbReference type="Proteomes" id="UP001549162">
    <property type="component" value="Unassembled WGS sequence"/>
</dbReference>
<reference evidence="6 7" key="1">
    <citation type="submission" date="2024-06" db="EMBL/GenBank/DDBJ databases">
        <title>Genomic Encyclopedia of Type Strains, Phase IV (KMG-IV): sequencing the most valuable type-strain genomes for metagenomic binning, comparative biology and taxonomic classification.</title>
        <authorList>
            <person name="Goeker M."/>
        </authorList>
    </citation>
    <scope>NUCLEOTIDE SEQUENCE [LARGE SCALE GENOMIC DNA]</scope>
    <source>
        <strain evidence="6 7">DSM 21460</strain>
    </source>
</reference>
<dbReference type="PANTHER" id="PTHR43649:SF31">
    <property type="entry name" value="SN-GLYCEROL-3-PHOSPHATE-BINDING PERIPLASMIC PROTEIN UGPB"/>
    <property type="match status" value="1"/>
</dbReference>
<gene>
    <name evidence="6" type="ORF">ABID14_001558</name>
</gene>
<organism evidence="6 7">
    <name type="scientific">Peptoniphilus olsenii</name>
    <dbReference type="NCBI Taxonomy" id="411570"/>
    <lineage>
        <taxon>Bacteria</taxon>
        <taxon>Bacillati</taxon>
        <taxon>Bacillota</taxon>
        <taxon>Tissierellia</taxon>
        <taxon>Tissierellales</taxon>
        <taxon>Peptoniphilaceae</taxon>
        <taxon>Peptoniphilus</taxon>
    </lineage>
</organism>
<dbReference type="Gene3D" id="3.40.190.10">
    <property type="entry name" value="Periplasmic binding protein-like II"/>
    <property type="match status" value="2"/>
</dbReference>
<evidence type="ECO:0000256" key="4">
    <source>
        <dbReference type="ARBA" id="ARBA00022729"/>
    </source>
</evidence>